<evidence type="ECO:0000313" key="1">
    <source>
        <dbReference type="EMBL" id="EPZ34298.1"/>
    </source>
</evidence>
<sequence>MQLAAGSEISWMADTDIIYRVDNQVHLAPKQYVTAVPEYSKKTFGLGLRGTIPPPNLVVLSKQ</sequence>
<gene>
    <name evidence="1" type="ORF">O9G_003018</name>
</gene>
<name>A0A075AVK8_ROZAC</name>
<reference evidence="1 2" key="1">
    <citation type="journal article" date="2013" name="Curr. Biol.">
        <title>Shared signatures of parasitism and phylogenomics unite Cryptomycota and microsporidia.</title>
        <authorList>
            <person name="James T.Y."/>
            <person name="Pelin A."/>
            <person name="Bonen L."/>
            <person name="Ahrendt S."/>
            <person name="Sain D."/>
            <person name="Corradi N."/>
            <person name="Stajich J.E."/>
        </authorList>
    </citation>
    <scope>NUCLEOTIDE SEQUENCE [LARGE SCALE GENOMIC DNA]</scope>
    <source>
        <strain evidence="1 2">CSF55</strain>
    </source>
</reference>
<dbReference type="HOGENOM" id="CLU_2887065_0_0_1"/>
<evidence type="ECO:0000313" key="2">
    <source>
        <dbReference type="Proteomes" id="UP000030755"/>
    </source>
</evidence>
<keyword evidence="2" id="KW-1185">Reference proteome</keyword>
<accession>A0A075AVK8</accession>
<dbReference type="EMBL" id="KE560966">
    <property type="protein sequence ID" value="EPZ34298.1"/>
    <property type="molecule type" value="Genomic_DNA"/>
</dbReference>
<proteinExistence type="predicted"/>
<organism evidence="1 2">
    <name type="scientific">Rozella allomycis (strain CSF55)</name>
    <dbReference type="NCBI Taxonomy" id="988480"/>
    <lineage>
        <taxon>Eukaryota</taxon>
        <taxon>Fungi</taxon>
        <taxon>Fungi incertae sedis</taxon>
        <taxon>Cryptomycota</taxon>
        <taxon>Cryptomycota incertae sedis</taxon>
        <taxon>Rozella</taxon>
    </lineage>
</organism>
<dbReference type="Proteomes" id="UP000030755">
    <property type="component" value="Unassembled WGS sequence"/>
</dbReference>
<dbReference type="AlphaFoldDB" id="A0A075AVK8"/>
<protein>
    <submittedName>
        <fullName evidence="1">Uncharacterized protein</fullName>
    </submittedName>
</protein>